<feature type="region of interest" description="Disordered" evidence="1">
    <location>
        <begin position="144"/>
        <end position="179"/>
    </location>
</feature>
<dbReference type="Proteomes" id="UP000019460">
    <property type="component" value="Unassembled WGS sequence"/>
</dbReference>
<comment type="caution">
    <text evidence="2">The sequence shown here is derived from an EMBL/GenBank/DDBJ whole genome shotgun (WGS) entry which is preliminary data.</text>
</comment>
<evidence type="ECO:0000256" key="1">
    <source>
        <dbReference type="SAM" id="MobiDB-lite"/>
    </source>
</evidence>
<protein>
    <submittedName>
        <fullName evidence="2">Uncharacterized protein</fullName>
    </submittedName>
</protein>
<dbReference type="eggNOG" id="ENOG5031N2C">
    <property type="taxonomic scope" value="Bacteria"/>
</dbReference>
<sequence length="179" mass="18904">MNAMSDHDAAPAADSLPSMTPFREASIPKLSERASGLLTYRVAVDGEGALHLSVVANQGGAYFSTEWVPFQRVRECLGDLMASGASFPTARLLDAYHGRSVNNGGFLAAILRHEGLLQAGDPPTRHRVSGDWDAWETAQHELAASGVPLASASSPSGVKGRRRGRRSRATPSGDGHANT</sequence>
<dbReference type="AlphaFoldDB" id="W9V5S4"/>
<evidence type="ECO:0000313" key="3">
    <source>
        <dbReference type="Proteomes" id="UP000019460"/>
    </source>
</evidence>
<name>W9V5S4_9GAMM</name>
<evidence type="ECO:0000313" key="2">
    <source>
        <dbReference type="EMBL" id="EXJ12276.1"/>
    </source>
</evidence>
<organism evidence="2 3">
    <name type="scientific">Imhoffiella purpurea</name>
    <dbReference type="NCBI Taxonomy" id="1249627"/>
    <lineage>
        <taxon>Bacteria</taxon>
        <taxon>Pseudomonadati</taxon>
        <taxon>Pseudomonadota</taxon>
        <taxon>Gammaproteobacteria</taxon>
        <taxon>Chromatiales</taxon>
        <taxon>Chromatiaceae</taxon>
        <taxon>Imhoffiella</taxon>
    </lineage>
</organism>
<dbReference type="EMBL" id="AONC01000087">
    <property type="protein sequence ID" value="EXJ12276.1"/>
    <property type="molecule type" value="Genomic_DNA"/>
</dbReference>
<dbReference type="STRING" id="1249627.D779_4071"/>
<keyword evidence="3" id="KW-1185">Reference proteome</keyword>
<feature type="compositionally biased region" description="Basic residues" evidence="1">
    <location>
        <begin position="159"/>
        <end position="168"/>
    </location>
</feature>
<gene>
    <name evidence="2" type="ORF">D779_4071</name>
</gene>
<reference evidence="2 3" key="1">
    <citation type="submission" date="2012-11" db="EMBL/GenBank/DDBJ databases">
        <title>Genome assembly of Thiorhodococcus sp. AK35.</title>
        <authorList>
            <person name="Nupur N."/>
            <person name="Khatri I."/>
            <person name="Subramanian S."/>
            <person name="Pinnaka A."/>
        </authorList>
    </citation>
    <scope>NUCLEOTIDE SEQUENCE [LARGE SCALE GENOMIC DNA]</scope>
    <source>
        <strain evidence="2 3">AK35</strain>
    </source>
</reference>
<proteinExistence type="predicted"/>
<accession>W9V5S4</accession>